<feature type="transmembrane region" description="Helical" evidence="2">
    <location>
        <begin position="49"/>
        <end position="66"/>
    </location>
</feature>
<keyword evidence="2" id="KW-0472">Membrane</keyword>
<dbReference type="GO" id="GO:0016020">
    <property type="term" value="C:membrane"/>
    <property type="evidence" value="ECO:0007669"/>
    <property type="project" value="InterPro"/>
</dbReference>
<evidence type="ECO:0000256" key="1">
    <source>
        <dbReference type="ARBA" id="ARBA00007635"/>
    </source>
</evidence>
<dbReference type="InterPro" id="IPR000620">
    <property type="entry name" value="EamA_dom"/>
</dbReference>
<dbReference type="RefSeq" id="XP_013899305.1">
    <property type="nucleotide sequence ID" value="XM_014043851.1"/>
</dbReference>
<dbReference type="PANTHER" id="PTHR13146:SF3">
    <property type="entry name" value="EAMA DOMAIN-CONTAINING PROTEIN"/>
    <property type="match status" value="1"/>
</dbReference>
<feature type="transmembrane region" description="Helical" evidence="2">
    <location>
        <begin position="321"/>
        <end position="340"/>
    </location>
</feature>
<dbReference type="OrthoDB" id="29773at2759"/>
<sequence length="502" mass="52837">MSSAIGRGASVGGLILFGTTTSLFAKIVYELESVGRDGQPKLFQKPWAMTLSMFLGMTLCLPLAYYREHRQRKEQQSKGSLSVPLIGAHQAAAPSEPPPVAKGSLKETLLLCVPSFFDLVATVLMNIGLLSVTASVYQMMRGAEMLFAAAFAVAFLHRHLNRWHGLGIAFCVIGIGLVGMSSVLGGEGSSTHQVSTPQMLFGIGLIILSQAVQAAQLTFEDFFMADLDMDPLKIVGFEGVFGSVMMIGVMMPIAYFLPGEEGTGLHEDSLDSLVMIKNSTALQGVLGTDMLALLLYNLSGMMVTGHLGAVFRTVLETMRTLFVWLVGLLLFYTPLGMGRLGEKWTAWSPLQALGFVVLVAGTLVYGKGDEAASKGDIDAAASGDRDAPAGYTREDPEAAAAPLLPGMDAAVDVQSEPTLIATGRSGPISMPVGIRSASPSQRGGSFRASMTIAQGSYRGSYTLVGSGPRGLSLDAAPGELTVRETATRRGGEGAGGVEAHST</sequence>
<dbReference type="SUPFAM" id="SSF103481">
    <property type="entry name" value="Multidrug resistance efflux transporter EmrE"/>
    <property type="match status" value="1"/>
</dbReference>
<evidence type="ECO:0000256" key="2">
    <source>
        <dbReference type="SAM" id="Phobius"/>
    </source>
</evidence>
<accession>A0A0D2N235</accession>
<dbReference type="InterPro" id="IPR037185">
    <property type="entry name" value="EmrE-like"/>
</dbReference>
<proteinExistence type="inferred from homology"/>
<dbReference type="EMBL" id="KK101600">
    <property type="protein sequence ID" value="KIZ00286.1"/>
    <property type="molecule type" value="Genomic_DNA"/>
</dbReference>
<feature type="transmembrane region" description="Helical" evidence="2">
    <location>
        <begin position="199"/>
        <end position="219"/>
    </location>
</feature>
<organism evidence="4 5">
    <name type="scientific">Monoraphidium neglectum</name>
    <dbReference type="NCBI Taxonomy" id="145388"/>
    <lineage>
        <taxon>Eukaryota</taxon>
        <taxon>Viridiplantae</taxon>
        <taxon>Chlorophyta</taxon>
        <taxon>core chlorophytes</taxon>
        <taxon>Chlorophyceae</taxon>
        <taxon>CS clade</taxon>
        <taxon>Sphaeropleales</taxon>
        <taxon>Selenastraceae</taxon>
        <taxon>Monoraphidium</taxon>
    </lineage>
</organism>
<dbReference type="Proteomes" id="UP000054498">
    <property type="component" value="Unassembled WGS sequence"/>
</dbReference>
<evidence type="ECO:0000313" key="5">
    <source>
        <dbReference type="Proteomes" id="UP000054498"/>
    </source>
</evidence>
<dbReference type="AlphaFoldDB" id="A0A0D2N235"/>
<dbReference type="Pfam" id="PF00892">
    <property type="entry name" value="EamA"/>
    <property type="match status" value="1"/>
</dbReference>
<feature type="transmembrane region" description="Helical" evidence="2">
    <location>
        <begin position="163"/>
        <end position="184"/>
    </location>
</feature>
<dbReference type="PANTHER" id="PTHR13146">
    <property type="match status" value="1"/>
</dbReference>
<name>A0A0D2N235_9CHLO</name>
<gene>
    <name evidence="4" type="ORF">MNEG_7674</name>
</gene>
<reference evidence="4 5" key="1">
    <citation type="journal article" date="2013" name="BMC Genomics">
        <title>Reconstruction of the lipid metabolism for the microalga Monoraphidium neglectum from its genome sequence reveals characteristics suitable for biofuel production.</title>
        <authorList>
            <person name="Bogen C."/>
            <person name="Al-Dilaimi A."/>
            <person name="Albersmeier A."/>
            <person name="Wichmann J."/>
            <person name="Grundmann M."/>
            <person name="Rupp O."/>
            <person name="Lauersen K.J."/>
            <person name="Blifernez-Klassen O."/>
            <person name="Kalinowski J."/>
            <person name="Goesmann A."/>
            <person name="Mussgnug J.H."/>
            <person name="Kruse O."/>
        </authorList>
    </citation>
    <scope>NUCLEOTIDE SEQUENCE [LARGE SCALE GENOMIC DNA]</scope>
    <source>
        <strain evidence="4 5">SAG 48.87</strain>
    </source>
</reference>
<feature type="domain" description="EamA" evidence="3">
    <location>
        <begin position="47"/>
        <end position="178"/>
    </location>
</feature>
<feature type="transmembrane region" description="Helical" evidence="2">
    <location>
        <begin position="290"/>
        <end position="309"/>
    </location>
</feature>
<keyword evidence="5" id="KW-1185">Reference proteome</keyword>
<feature type="transmembrane region" description="Helical" evidence="2">
    <location>
        <begin position="346"/>
        <end position="365"/>
    </location>
</feature>
<protein>
    <recommendedName>
        <fullName evidence="3">EamA domain-containing protein</fullName>
    </recommendedName>
</protein>
<evidence type="ECO:0000313" key="4">
    <source>
        <dbReference type="EMBL" id="KIZ00286.1"/>
    </source>
</evidence>
<dbReference type="GeneID" id="25740550"/>
<evidence type="ECO:0000259" key="3">
    <source>
        <dbReference type="Pfam" id="PF00892"/>
    </source>
</evidence>
<feature type="transmembrane region" description="Helical" evidence="2">
    <location>
        <begin position="240"/>
        <end position="257"/>
    </location>
</feature>
<feature type="transmembrane region" description="Helical" evidence="2">
    <location>
        <begin position="136"/>
        <end position="156"/>
    </location>
</feature>
<dbReference type="KEGG" id="mng:MNEG_7674"/>
<keyword evidence="2" id="KW-0812">Transmembrane</keyword>
<feature type="transmembrane region" description="Helical" evidence="2">
    <location>
        <begin position="109"/>
        <end position="130"/>
    </location>
</feature>
<comment type="similarity">
    <text evidence="1">Belongs to the drug/metabolite transporter (DMT) superfamily. Plant drug/metabolite exporter (P-DME) (TC 2.A.7.4) family.</text>
</comment>
<keyword evidence="2" id="KW-1133">Transmembrane helix</keyword>